<dbReference type="Pfam" id="PF08352">
    <property type="entry name" value="oligo_HPY"/>
    <property type="match status" value="1"/>
</dbReference>
<evidence type="ECO:0000313" key="7">
    <source>
        <dbReference type="Proteomes" id="UP000243342"/>
    </source>
</evidence>
<keyword evidence="3 6" id="KW-0067">ATP-binding</keyword>
<evidence type="ECO:0000256" key="1">
    <source>
        <dbReference type="ARBA" id="ARBA00022448"/>
    </source>
</evidence>
<dbReference type="GO" id="GO:0005524">
    <property type="term" value="F:ATP binding"/>
    <property type="evidence" value="ECO:0007669"/>
    <property type="project" value="UniProtKB-KW"/>
</dbReference>
<dbReference type="PROSITE" id="PS50893">
    <property type="entry name" value="ABC_TRANSPORTER_2"/>
    <property type="match status" value="1"/>
</dbReference>
<dbReference type="InterPro" id="IPR017871">
    <property type="entry name" value="ABC_transporter-like_CS"/>
</dbReference>
<feature type="region of interest" description="Disordered" evidence="4">
    <location>
        <begin position="259"/>
        <end position="291"/>
    </location>
</feature>
<feature type="domain" description="ABC transporter" evidence="5">
    <location>
        <begin position="13"/>
        <end position="257"/>
    </location>
</feature>
<dbReference type="GO" id="GO:0016887">
    <property type="term" value="F:ATP hydrolysis activity"/>
    <property type="evidence" value="ECO:0007669"/>
    <property type="project" value="InterPro"/>
</dbReference>
<gene>
    <name evidence="6" type="ORF">BIV57_19430</name>
</gene>
<dbReference type="GO" id="GO:0015833">
    <property type="term" value="P:peptide transport"/>
    <property type="evidence" value="ECO:0007669"/>
    <property type="project" value="InterPro"/>
</dbReference>
<dbReference type="GO" id="GO:0055085">
    <property type="term" value="P:transmembrane transport"/>
    <property type="evidence" value="ECO:0007669"/>
    <property type="project" value="UniProtKB-ARBA"/>
</dbReference>
<dbReference type="PROSITE" id="PS00211">
    <property type="entry name" value="ABC_TRANSPORTER_1"/>
    <property type="match status" value="1"/>
</dbReference>
<keyword evidence="7" id="KW-1185">Reference proteome</keyword>
<evidence type="ECO:0000313" key="6">
    <source>
        <dbReference type="EMBL" id="OIV35887.1"/>
    </source>
</evidence>
<protein>
    <submittedName>
        <fullName evidence="6">Dipeptide/oligopeptide/nickel ABC transporter ATP-binding protein</fullName>
    </submittedName>
</protein>
<dbReference type="Proteomes" id="UP000243342">
    <property type="component" value="Unassembled WGS sequence"/>
</dbReference>
<dbReference type="Gene3D" id="3.40.50.300">
    <property type="entry name" value="P-loop containing nucleotide triphosphate hydrolases"/>
    <property type="match status" value="1"/>
</dbReference>
<evidence type="ECO:0000256" key="2">
    <source>
        <dbReference type="ARBA" id="ARBA00022741"/>
    </source>
</evidence>
<dbReference type="SUPFAM" id="SSF52540">
    <property type="entry name" value="P-loop containing nucleoside triphosphate hydrolases"/>
    <property type="match status" value="1"/>
</dbReference>
<dbReference type="AlphaFoldDB" id="A0A1J7BB21"/>
<name>A0A1J7BB21_9ACTN</name>
<comment type="caution">
    <text evidence="6">The sequence shown here is derived from an EMBL/GenBank/DDBJ whole genome shotgun (WGS) entry which is preliminary data.</text>
</comment>
<dbReference type="NCBIfam" id="TIGR01727">
    <property type="entry name" value="oligo_HPY"/>
    <property type="match status" value="1"/>
</dbReference>
<dbReference type="Pfam" id="PF00005">
    <property type="entry name" value="ABC_tran"/>
    <property type="match status" value="1"/>
</dbReference>
<dbReference type="OrthoDB" id="3326974at2"/>
<keyword evidence="2" id="KW-0547">Nucleotide-binding</keyword>
<reference evidence="6 7" key="1">
    <citation type="submission" date="2016-10" db="EMBL/GenBank/DDBJ databases">
        <title>Genome sequence of Streptomyces gilvigriseus MUSC 26.</title>
        <authorList>
            <person name="Lee L.-H."/>
            <person name="Ser H.-L."/>
        </authorList>
    </citation>
    <scope>NUCLEOTIDE SEQUENCE [LARGE SCALE GENOMIC DNA]</scope>
    <source>
        <strain evidence="6 7">MUSC 26</strain>
    </source>
</reference>
<dbReference type="InterPro" id="IPR003439">
    <property type="entry name" value="ABC_transporter-like_ATP-bd"/>
</dbReference>
<evidence type="ECO:0000256" key="3">
    <source>
        <dbReference type="ARBA" id="ARBA00022840"/>
    </source>
</evidence>
<dbReference type="PANTHER" id="PTHR43776:SF8">
    <property type="entry name" value="ABC TRANSPORTER, ATP-BINDING PROTEIN"/>
    <property type="match status" value="1"/>
</dbReference>
<organism evidence="6 7">
    <name type="scientific">Mangrovactinospora gilvigrisea</name>
    <dbReference type="NCBI Taxonomy" id="1428644"/>
    <lineage>
        <taxon>Bacteria</taxon>
        <taxon>Bacillati</taxon>
        <taxon>Actinomycetota</taxon>
        <taxon>Actinomycetes</taxon>
        <taxon>Kitasatosporales</taxon>
        <taxon>Streptomycetaceae</taxon>
        <taxon>Mangrovactinospora</taxon>
    </lineage>
</organism>
<sequence>MTDLKPDTETPVLEAVAATKHFAAGGATVRAVEEASVALHRGRIVALVGESGSGKTTVARLLARMYPVTGGEIRLDGSPVGRGHPDREYLRRVQLIFQDPFASLHPGKTVLHNLERPLRIHGHVRDRAEARARAAELLERVSLLPAKEFLDKLPHQLSGGQRQRVVIARALAVRPAVLLGDEPISMLDVSIRLDMLNLLTKLRDEEGLALLYITHDIASARYLCDDVQVMYAGQMVEGGPKEDVIQRPAHPYTQLLVDASPDPARDRAADGTADEDGTTLGEPPNLADPPSGCRFRPRCPHAMAVCAEAFPPRTELGGGHWAHCWLHADGSGVTTT</sequence>
<dbReference type="STRING" id="1428644.BIV57_19430"/>
<proteinExistence type="predicted"/>
<dbReference type="InterPro" id="IPR050319">
    <property type="entry name" value="ABC_transp_ATP-bind"/>
</dbReference>
<dbReference type="PANTHER" id="PTHR43776">
    <property type="entry name" value="TRANSPORT ATP-BINDING PROTEIN"/>
    <property type="match status" value="1"/>
</dbReference>
<dbReference type="SMART" id="SM00382">
    <property type="entry name" value="AAA"/>
    <property type="match status" value="1"/>
</dbReference>
<dbReference type="EMBL" id="MLCF01000127">
    <property type="protein sequence ID" value="OIV35887.1"/>
    <property type="molecule type" value="Genomic_DNA"/>
</dbReference>
<evidence type="ECO:0000256" key="4">
    <source>
        <dbReference type="SAM" id="MobiDB-lite"/>
    </source>
</evidence>
<dbReference type="RefSeq" id="WP_071658193.1">
    <property type="nucleotide sequence ID" value="NZ_MLCF01000127.1"/>
</dbReference>
<accession>A0A1J7BB21</accession>
<dbReference type="InterPro" id="IPR003593">
    <property type="entry name" value="AAA+_ATPase"/>
</dbReference>
<evidence type="ECO:0000259" key="5">
    <source>
        <dbReference type="PROSITE" id="PS50893"/>
    </source>
</evidence>
<dbReference type="InterPro" id="IPR013563">
    <property type="entry name" value="Oligopep_ABC_C"/>
</dbReference>
<dbReference type="CDD" id="cd03257">
    <property type="entry name" value="ABC_NikE_OppD_transporters"/>
    <property type="match status" value="1"/>
</dbReference>
<keyword evidence="1" id="KW-0813">Transport</keyword>
<dbReference type="InterPro" id="IPR027417">
    <property type="entry name" value="P-loop_NTPase"/>
</dbReference>